<proteinExistence type="predicted"/>
<reference evidence="1" key="1">
    <citation type="submission" date="2014-09" db="EMBL/GenBank/DDBJ databases">
        <authorList>
            <person name="Magalhaes I.L.F."/>
            <person name="Oliveira U."/>
            <person name="Santos F.R."/>
            <person name="Vidigal T.H.D.A."/>
            <person name="Brescovit A.D."/>
            <person name="Santos A.J."/>
        </authorList>
    </citation>
    <scope>NUCLEOTIDE SEQUENCE</scope>
    <source>
        <tissue evidence="1">Shoot tissue taken approximately 20 cm above the soil surface</tissue>
    </source>
</reference>
<dbReference type="AlphaFoldDB" id="A0A0A9BES0"/>
<organism evidence="1">
    <name type="scientific">Arundo donax</name>
    <name type="common">Giant reed</name>
    <name type="synonym">Donax arundinaceus</name>
    <dbReference type="NCBI Taxonomy" id="35708"/>
    <lineage>
        <taxon>Eukaryota</taxon>
        <taxon>Viridiplantae</taxon>
        <taxon>Streptophyta</taxon>
        <taxon>Embryophyta</taxon>
        <taxon>Tracheophyta</taxon>
        <taxon>Spermatophyta</taxon>
        <taxon>Magnoliopsida</taxon>
        <taxon>Liliopsida</taxon>
        <taxon>Poales</taxon>
        <taxon>Poaceae</taxon>
        <taxon>PACMAD clade</taxon>
        <taxon>Arundinoideae</taxon>
        <taxon>Arundineae</taxon>
        <taxon>Arundo</taxon>
    </lineage>
</organism>
<evidence type="ECO:0000313" key="1">
    <source>
        <dbReference type="EMBL" id="JAD57802.1"/>
    </source>
</evidence>
<accession>A0A0A9BES0</accession>
<sequence>MTNCHSHANCRHTMSLNISSPLIRIRTSNNNISSWMIAYIKES</sequence>
<protein>
    <submittedName>
        <fullName evidence="1">Uncharacterized protein</fullName>
    </submittedName>
</protein>
<name>A0A0A9BES0_ARUDO</name>
<reference evidence="1" key="2">
    <citation type="journal article" date="2015" name="Data Brief">
        <title>Shoot transcriptome of the giant reed, Arundo donax.</title>
        <authorList>
            <person name="Barrero R.A."/>
            <person name="Guerrero F.D."/>
            <person name="Moolhuijzen P."/>
            <person name="Goolsby J.A."/>
            <person name="Tidwell J."/>
            <person name="Bellgard S.E."/>
            <person name="Bellgard M.I."/>
        </authorList>
    </citation>
    <scope>NUCLEOTIDE SEQUENCE</scope>
    <source>
        <tissue evidence="1">Shoot tissue taken approximately 20 cm above the soil surface</tissue>
    </source>
</reference>
<dbReference type="EMBL" id="GBRH01240093">
    <property type="protein sequence ID" value="JAD57802.1"/>
    <property type="molecule type" value="Transcribed_RNA"/>
</dbReference>